<evidence type="ECO:0000313" key="9">
    <source>
        <dbReference type="Proteomes" id="UP000216207"/>
    </source>
</evidence>
<feature type="compositionally biased region" description="Basic and acidic residues" evidence="4">
    <location>
        <begin position="122"/>
        <end position="139"/>
    </location>
</feature>
<evidence type="ECO:0000256" key="1">
    <source>
        <dbReference type="ARBA" id="ARBA00004196"/>
    </source>
</evidence>
<evidence type="ECO:0000259" key="6">
    <source>
        <dbReference type="Pfam" id="PF25989"/>
    </source>
</evidence>
<keyword evidence="2 3" id="KW-0175">Coiled coil</keyword>
<proteinExistence type="predicted"/>
<organism evidence="8 9">
    <name type="scientific">Shouchella clausii</name>
    <name type="common">Alkalihalobacillus clausii</name>
    <dbReference type="NCBI Taxonomy" id="79880"/>
    <lineage>
        <taxon>Bacteria</taxon>
        <taxon>Bacillati</taxon>
        <taxon>Bacillota</taxon>
        <taxon>Bacilli</taxon>
        <taxon>Bacillales</taxon>
        <taxon>Bacillaceae</taxon>
        <taxon>Shouchella</taxon>
    </lineage>
</organism>
<dbReference type="InterPro" id="IPR058636">
    <property type="entry name" value="Beta-barrel_YknX"/>
</dbReference>
<dbReference type="Pfam" id="PF25984">
    <property type="entry name" value="BSH_YknX"/>
    <property type="match status" value="1"/>
</dbReference>
<sequence length="443" mass="48750">MKKAIIGGVVVVSIATFTYFGLSKARETGGGEAGYTVDLVTPMNEVMDSKVMVPGKLELVDRQLVTELAEHSGFEILVDVGDEVEEGTPLVQYETSELDFEQQDVELQIEKANGVIAELSKQEEDVKKRKNGPDVKPTYETDEETGEKTEIEPVVTVAELDAELAELAAQKKEEAFELTRLKNQLESIKEQKAQLTVKSKIAGTVIKRNDTAEESNEGLGESATNALLEVADTSQFTITGNISEQQSLEVEPGHPVMITSDTVEDGFWEGEVVDVSYFPTESDDFYGESSSSQYPVTIKITEGDTDKLRPGYQVYAEIITMEHEGLALPMEAIQYDEFSSFVYVYEDGIAVRRDVEIGIATEYSIEIIEGVTEADEVILDYMGEVQDGMTVTPAVYEDGDFEEGLDGVDEQFEEGEEPLEAPIDGEEGEVIEGGEIIEEDDEV</sequence>
<dbReference type="PANTHER" id="PTHR32347:SF14">
    <property type="entry name" value="EFFLUX SYSTEM COMPONENT YKNX-RELATED"/>
    <property type="match status" value="1"/>
</dbReference>
<feature type="coiled-coil region" evidence="3">
    <location>
        <begin position="157"/>
        <end position="198"/>
    </location>
</feature>
<evidence type="ECO:0000259" key="5">
    <source>
        <dbReference type="Pfam" id="PF25984"/>
    </source>
</evidence>
<dbReference type="AlphaFoldDB" id="A0A268P1L0"/>
<dbReference type="RefSeq" id="WP_095316352.1">
    <property type="nucleotide sequence ID" value="NZ_NPCC01000007.1"/>
</dbReference>
<evidence type="ECO:0000256" key="3">
    <source>
        <dbReference type="SAM" id="Coils"/>
    </source>
</evidence>
<feature type="domain" description="YknX-like C-terminal permuted SH3-like" evidence="6">
    <location>
        <begin position="325"/>
        <end position="392"/>
    </location>
</feature>
<dbReference type="InterPro" id="IPR058639">
    <property type="entry name" value="BSH_YknX-like"/>
</dbReference>
<protein>
    <submittedName>
        <fullName evidence="8">Uncharacterized protein</fullName>
    </submittedName>
</protein>
<feature type="domain" description="YknX-like beta-barrel" evidence="7">
    <location>
        <begin position="236"/>
        <end position="318"/>
    </location>
</feature>
<dbReference type="PANTHER" id="PTHR32347">
    <property type="entry name" value="EFFLUX SYSTEM COMPONENT YKNX-RELATED"/>
    <property type="match status" value="1"/>
</dbReference>
<dbReference type="GO" id="GO:0030313">
    <property type="term" value="C:cell envelope"/>
    <property type="evidence" value="ECO:0007669"/>
    <property type="project" value="UniProtKB-SubCell"/>
</dbReference>
<feature type="region of interest" description="Disordered" evidence="4">
    <location>
        <begin position="122"/>
        <end position="149"/>
    </location>
</feature>
<feature type="domain" description="YknX-like barrel-sandwich hybrid" evidence="5">
    <location>
        <begin position="75"/>
        <end position="217"/>
    </location>
</feature>
<evidence type="ECO:0000259" key="7">
    <source>
        <dbReference type="Pfam" id="PF25990"/>
    </source>
</evidence>
<comment type="caution">
    <text evidence="8">The sequence shown here is derived from an EMBL/GenBank/DDBJ whole genome shotgun (WGS) entry which is preliminary data.</text>
</comment>
<gene>
    <name evidence="8" type="ORF">CHH72_07090</name>
</gene>
<dbReference type="Gene3D" id="2.40.420.20">
    <property type="match status" value="1"/>
</dbReference>
<dbReference type="EMBL" id="NPCC01000007">
    <property type="protein sequence ID" value="PAE89636.1"/>
    <property type="molecule type" value="Genomic_DNA"/>
</dbReference>
<evidence type="ECO:0000313" key="8">
    <source>
        <dbReference type="EMBL" id="PAE89636.1"/>
    </source>
</evidence>
<name>A0A268P1L0_SHOCL</name>
<dbReference type="InterPro" id="IPR058637">
    <property type="entry name" value="YknX-like_C"/>
</dbReference>
<dbReference type="Pfam" id="PF25989">
    <property type="entry name" value="YknX_C"/>
    <property type="match status" value="1"/>
</dbReference>
<dbReference type="InterPro" id="IPR050465">
    <property type="entry name" value="UPF0194_transport"/>
</dbReference>
<evidence type="ECO:0000256" key="4">
    <source>
        <dbReference type="SAM" id="MobiDB-lite"/>
    </source>
</evidence>
<dbReference type="Pfam" id="PF25990">
    <property type="entry name" value="Beta-barrel_YknX"/>
    <property type="match status" value="1"/>
</dbReference>
<dbReference type="Gene3D" id="2.40.30.170">
    <property type="match status" value="1"/>
</dbReference>
<accession>A0A268P1L0</accession>
<reference evidence="8 9" key="1">
    <citation type="submission" date="2017-07" db="EMBL/GenBank/DDBJ databases">
        <title>Isolation and whole genome analysis of endospore-forming bacteria from heroin.</title>
        <authorList>
            <person name="Kalinowski J."/>
            <person name="Ahrens B."/>
            <person name="Al-Dilaimi A."/>
            <person name="Winkler A."/>
            <person name="Wibberg D."/>
            <person name="Schleenbecker U."/>
            <person name="Ruckert C."/>
            <person name="Wolfel R."/>
            <person name="Grass G."/>
        </authorList>
    </citation>
    <scope>NUCLEOTIDE SEQUENCE [LARGE SCALE GENOMIC DNA]</scope>
    <source>
        <strain evidence="8 9">7539</strain>
    </source>
</reference>
<comment type="subcellular location">
    <subcellularLocation>
        <location evidence="1">Cell envelope</location>
    </subcellularLocation>
</comment>
<dbReference type="Proteomes" id="UP000216207">
    <property type="component" value="Unassembled WGS sequence"/>
</dbReference>
<evidence type="ECO:0000256" key="2">
    <source>
        <dbReference type="ARBA" id="ARBA00023054"/>
    </source>
</evidence>